<accession>A0A2P1N556</accession>
<dbReference type="EMBL" id="MH025888">
    <property type="protein sequence ID" value="AVP43117.1"/>
    <property type="molecule type" value="Genomic_DNA"/>
</dbReference>
<evidence type="ECO:0000313" key="1">
    <source>
        <dbReference type="EMBL" id="AVP43117.1"/>
    </source>
</evidence>
<name>A0A2P1N556_9CAUD</name>
<evidence type="ECO:0000313" key="2">
    <source>
        <dbReference type="Proteomes" id="UP000241872"/>
    </source>
</evidence>
<protein>
    <submittedName>
        <fullName evidence="1">Uncharacterized protein</fullName>
    </submittedName>
</protein>
<reference evidence="2" key="1">
    <citation type="submission" date="2018-03" db="EMBL/GenBank/DDBJ databases">
        <authorList>
            <person name="Robinson P."/>
            <person name="Figel D."/>
            <person name="Zack K.M."/>
            <person name="Garlena R.A."/>
            <person name="Russell D.A."/>
            <person name="Pope W.H."/>
            <person name="Jacobs-Sera D."/>
            <person name="Hatfull G.F."/>
        </authorList>
    </citation>
    <scope>NUCLEOTIDE SEQUENCE [LARGE SCALE GENOMIC DNA]</scope>
</reference>
<sequence>MAKIEFKFKDIELRRGVEDMEAKVDRAMKATSNYHAVEGTAHMKEHAPWTDRTGAARAGLHAVASTPQPDRYEIVFAHTVHYGIWLEIANSGRYEIIMPTVHHEGKLMAQRLRGLLGRLR</sequence>
<gene>
    <name evidence="1" type="primary">18</name>
    <name evidence="1" type="ORF">PBI_BIGMAMA_18</name>
</gene>
<organism evidence="1 2">
    <name type="scientific">Mycobacterium phage BigMama</name>
    <dbReference type="NCBI Taxonomy" id="2126786"/>
    <lineage>
        <taxon>Viruses</taxon>
        <taxon>Duplodnaviria</taxon>
        <taxon>Heunggongvirae</taxon>
        <taxon>Uroviricota</taxon>
        <taxon>Caudoviricetes</taxon>
        <taxon>Dclasvirinae</taxon>
        <taxon>Plotvirus</taxon>
        <taxon>Plotvirus plot</taxon>
    </lineage>
</organism>
<dbReference type="Proteomes" id="UP000241872">
    <property type="component" value="Segment"/>
</dbReference>
<proteinExistence type="predicted"/>